<proteinExistence type="predicted"/>
<evidence type="ECO:0000313" key="1">
    <source>
        <dbReference type="EMBL" id="KAK9538970.1"/>
    </source>
</evidence>
<organism evidence="1 2">
    <name type="scientific">Zoarces viviparus</name>
    <name type="common">Viviparous eelpout</name>
    <name type="synonym">Blennius viviparus</name>
    <dbReference type="NCBI Taxonomy" id="48416"/>
    <lineage>
        <taxon>Eukaryota</taxon>
        <taxon>Metazoa</taxon>
        <taxon>Chordata</taxon>
        <taxon>Craniata</taxon>
        <taxon>Vertebrata</taxon>
        <taxon>Euteleostomi</taxon>
        <taxon>Actinopterygii</taxon>
        <taxon>Neopterygii</taxon>
        <taxon>Teleostei</taxon>
        <taxon>Neoteleostei</taxon>
        <taxon>Acanthomorphata</taxon>
        <taxon>Eupercaria</taxon>
        <taxon>Perciformes</taxon>
        <taxon>Cottioidei</taxon>
        <taxon>Zoarcales</taxon>
        <taxon>Zoarcidae</taxon>
        <taxon>Zoarcinae</taxon>
        <taxon>Zoarces</taxon>
    </lineage>
</organism>
<keyword evidence="2" id="KW-1185">Reference proteome</keyword>
<accession>A0AAW1FVG4</accession>
<protein>
    <submittedName>
        <fullName evidence="1">Uncharacterized protein</fullName>
    </submittedName>
</protein>
<reference evidence="1 2" key="1">
    <citation type="journal article" date="2024" name="Genome Biol. Evol.">
        <title>Chromosome-level genome assembly of the viviparous eelpout Zoarces viviparus.</title>
        <authorList>
            <person name="Fuhrmann N."/>
            <person name="Brasseur M.V."/>
            <person name="Bakowski C.E."/>
            <person name="Podsiadlowski L."/>
            <person name="Prost S."/>
            <person name="Krehenwinkel H."/>
            <person name="Mayer C."/>
        </authorList>
    </citation>
    <scope>NUCLEOTIDE SEQUENCE [LARGE SCALE GENOMIC DNA]</scope>
    <source>
        <strain evidence="1">NO-MEL_2022_Ind0_liver</strain>
    </source>
</reference>
<dbReference type="AlphaFoldDB" id="A0AAW1FVG4"/>
<evidence type="ECO:0000313" key="2">
    <source>
        <dbReference type="Proteomes" id="UP001488805"/>
    </source>
</evidence>
<name>A0AAW1FVG4_ZOAVI</name>
<comment type="caution">
    <text evidence="1">The sequence shown here is derived from an EMBL/GenBank/DDBJ whole genome shotgun (WGS) entry which is preliminary data.</text>
</comment>
<dbReference type="EMBL" id="JBCEZU010000023">
    <property type="protein sequence ID" value="KAK9538970.1"/>
    <property type="molecule type" value="Genomic_DNA"/>
</dbReference>
<sequence>MRRQINCLTPAANHFIPKARLLRGNPENNAPRKRLIISTTDAVGTAGSFMSIYFAFEEACGAFGRGR</sequence>
<dbReference type="Proteomes" id="UP001488805">
    <property type="component" value="Unassembled WGS sequence"/>
</dbReference>
<gene>
    <name evidence="1" type="ORF">VZT92_004108</name>
</gene>